<dbReference type="Pfam" id="PF03734">
    <property type="entry name" value="YkuD"/>
    <property type="match status" value="1"/>
</dbReference>
<dbReference type="InterPro" id="IPR005490">
    <property type="entry name" value="LD_TPept_cat_dom"/>
</dbReference>
<dbReference type="Proteomes" id="UP001597101">
    <property type="component" value="Unassembled WGS sequence"/>
</dbReference>
<accession>A0ABW3FE03</accession>
<comment type="pathway">
    <text evidence="1 9">Cell wall biogenesis; peptidoglycan biosynthesis.</text>
</comment>
<evidence type="ECO:0000256" key="10">
    <source>
        <dbReference type="SAM" id="SignalP"/>
    </source>
</evidence>
<dbReference type="PANTHER" id="PTHR30582:SF24">
    <property type="entry name" value="L,D-TRANSPEPTIDASE ERFK_SRFK-RELATED"/>
    <property type="match status" value="1"/>
</dbReference>
<dbReference type="EC" id="2.3.2.-" evidence="12"/>
<feature type="chain" id="PRO_5046793421" evidence="10">
    <location>
        <begin position="30"/>
        <end position="238"/>
    </location>
</feature>
<evidence type="ECO:0000256" key="5">
    <source>
        <dbReference type="ARBA" id="ARBA00022801"/>
    </source>
</evidence>
<dbReference type="InterPro" id="IPR050979">
    <property type="entry name" value="LD-transpeptidase"/>
</dbReference>
<evidence type="ECO:0000313" key="13">
    <source>
        <dbReference type="Proteomes" id="UP001597101"/>
    </source>
</evidence>
<organism evidence="12 13">
    <name type="scientific">Pseudahrensia aquimaris</name>
    <dbReference type="NCBI Taxonomy" id="744461"/>
    <lineage>
        <taxon>Bacteria</taxon>
        <taxon>Pseudomonadati</taxon>
        <taxon>Pseudomonadota</taxon>
        <taxon>Alphaproteobacteria</taxon>
        <taxon>Hyphomicrobiales</taxon>
        <taxon>Ahrensiaceae</taxon>
        <taxon>Pseudahrensia</taxon>
    </lineage>
</organism>
<sequence>MLRNIATALAFAFTIALGFSLFGTAESQAREPGANIYDHTTGKWVKKRKIYRNRAPAAKFRRRTVSITTNEPVGTIIVDTKSKYLYHVTSKRRAVRYGIGVGREGFEWRGQTKLARKAKWPSWTPPKEMIEREWRENKRRVSFMKGGPKNPLGARALYLHWPKGGDTGYRIHGTNEPWSIGLSMSSGCIRMLNKDVEHLYNNVKLGSKVVVIGPDGKDRRKFYREGFNPLRAIFSRGT</sequence>
<dbReference type="CDD" id="cd16913">
    <property type="entry name" value="YkuD_like"/>
    <property type="match status" value="1"/>
</dbReference>
<dbReference type="InterPro" id="IPR038063">
    <property type="entry name" value="Transpep_catalytic_dom"/>
</dbReference>
<evidence type="ECO:0000256" key="7">
    <source>
        <dbReference type="ARBA" id="ARBA00022984"/>
    </source>
</evidence>
<dbReference type="SUPFAM" id="SSF141523">
    <property type="entry name" value="L,D-transpeptidase catalytic domain-like"/>
    <property type="match status" value="1"/>
</dbReference>
<name>A0ABW3FE03_9HYPH</name>
<dbReference type="GO" id="GO:0016746">
    <property type="term" value="F:acyltransferase activity"/>
    <property type="evidence" value="ECO:0007669"/>
    <property type="project" value="UniProtKB-KW"/>
</dbReference>
<feature type="signal peptide" evidence="10">
    <location>
        <begin position="1"/>
        <end position="29"/>
    </location>
</feature>
<evidence type="ECO:0000313" key="12">
    <source>
        <dbReference type="EMBL" id="MFD0916159.1"/>
    </source>
</evidence>
<evidence type="ECO:0000256" key="4">
    <source>
        <dbReference type="ARBA" id="ARBA00022679"/>
    </source>
</evidence>
<keyword evidence="13" id="KW-1185">Reference proteome</keyword>
<feature type="domain" description="L,D-TPase catalytic" evidence="11">
    <location>
        <begin position="74"/>
        <end position="212"/>
    </location>
</feature>
<keyword evidence="12" id="KW-0012">Acyltransferase</keyword>
<evidence type="ECO:0000256" key="3">
    <source>
        <dbReference type="ARBA" id="ARBA00022676"/>
    </source>
</evidence>
<gene>
    <name evidence="12" type="ORF">ACFQ14_07050</name>
</gene>
<evidence type="ECO:0000256" key="2">
    <source>
        <dbReference type="ARBA" id="ARBA00005992"/>
    </source>
</evidence>
<feature type="active site" description="Nucleophile" evidence="9">
    <location>
        <position position="188"/>
    </location>
</feature>
<evidence type="ECO:0000256" key="6">
    <source>
        <dbReference type="ARBA" id="ARBA00022960"/>
    </source>
</evidence>
<dbReference type="PROSITE" id="PS52029">
    <property type="entry name" value="LD_TPASE"/>
    <property type="match status" value="1"/>
</dbReference>
<dbReference type="RefSeq" id="WP_377211990.1">
    <property type="nucleotide sequence ID" value="NZ_JBHTJV010000003.1"/>
</dbReference>
<keyword evidence="7 9" id="KW-0573">Peptidoglycan synthesis</keyword>
<keyword evidence="3" id="KW-0328">Glycosyltransferase</keyword>
<dbReference type="PANTHER" id="PTHR30582">
    <property type="entry name" value="L,D-TRANSPEPTIDASE"/>
    <property type="match status" value="1"/>
</dbReference>
<dbReference type="Gene3D" id="2.40.440.10">
    <property type="entry name" value="L,D-transpeptidase catalytic domain-like"/>
    <property type="match status" value="1"/>
</dbReference>
<evidence type="ECO:0000259" key="11">
    <source>
        <dbReference type="PROSITE" id="PS52029"/>
    </source>
</evidence>
<keyword evidence="5" id="KW-0378">Hydrolase</keyword>
<comment type="similarity">
    <text evidence="2">Belongs to the YkuD family.</text>
</comment>
<evidence type="ECO:0000256" key="1">
    <source>
        <dbReference type="ARBA" id="ARBA00004752"/>
    </source>
</evidence>
<evidence type="ECO:0000256" key="8">
    <source>
        <dbReference type="ARBA" id="ARBA00023316"/>
    </source>
</evidence>
<dbReference type="EMBL" id="JBHTJV010000003">
    <property type="protein sequence ID" value="MFD0916159.1"/>
    <property type="molecule type" value="Genomic_DNA"/>
</dbReference>
<reference evidence="13" key="1">
    <citation type="journal article" date="2019" name="Int. J. Syst. Evol. Microbiol.">
        <title>The Global Catalogue of Microorganisms (GCM) 10K type strain sequencing project: providing services to taxonomists for standard genome sequencing and annotation.</title>
        <authorList>
            <consortium name="The Broad Institute Genomics Platform"/>
            <consortium name="The Broad Institute Genome Sequencing Center for Infectious Disease"/>
            <person name="Wu L."/>
            <person name="Ma J."/>
        </authorList>
    </citation>
    <scope>NUCLEOTIDE SEQUENCE [LARGE SCALE GENOMIC DNA]</scope>
    <source>
        <strain evidence="13">CCUG 60023</strain>
    </source>
</reference>
<keyword evidence="6 9" id="KW-0133">Cell shape</keyword>
<protein>
    <submittedName>
        <fullName evidence="12">L,D-transpeptidase</fullName>
        <ecNumber evidence="12">2.3.2.-</ecNumber>
    </submittedName>
</protein>
<comment type="caution">
    <text evidence="12">The sequence shown here is derived from an EMBL/GenBank/DDBJ whole genome shotgun (WGS) entry which is preliminary data.</text>
</comment>
<evidence type="ECO:0000256" key="9">
    <source>
        <dbReference type="PROSITE-ProRule" id="PRU01373"/>
    </source>
</evidence>
<keyword evidence="8 9" id="KW-0961">Cell wall biogenesis/degradation</keyword>
<keyword evidence="10" id="KW-0732">Signal</keyword>
<keyword evidence="4 12" id="KW-0808">Transferase</keyword>
<feature type="active site" description="Proton donor/acceptor" evidence="9">
    <location>
        <position position="172"/>
    </location>
</feature>
<proteinExistence type="inferred from homology"/>